<name>A0AAV5MVV2_9GAMM</name>
<accession>A0AAV5MVV2</accession>
<gene>
    <name evidence="1" type="ORF">SOASR030_00780</name>
</gene>
<keyword evidence="2" id="KW-1185">Reference proteome</keyword>
<dbReference type="RefSeq" id="WP_051155834.1">
    <property type="nucleotide sequence ID" value="NZ_BRLH01000001.1"/>
</dbReference>
<dbReference type="GO" id="GO:0006313">
    <property type="term" value="P:DNA transposition"/>
    <property type="evidence" value="ECO:0007669"/>
    <property type="project" value="TreeGrafter"/>
</dbReference>
<dbReference type="Proteomes" id="UP001058124">
    <property type="component" value="Unassembled WGS sequence"/>
</dbReference>
<dbReference type="PANTHER" id="PTHR47923">
    <property type="entry name" value="INSERTION ELEMENT IS1 1 PROTEIN INSA-RELATED"/>
    <property type="match status" value="1"/>
</dbReference>
<sequence length="77" mass="8813">MFTGKPLCRFCLQANKVRKHGTARSGHQRYLCTECRRTFQLKYIYQAYKHYEEKEVVMTSTGGMSGGLQDVTVGYPG</sequence>
<dbReference type="EMBL" id="BRLH01000001">
    <property type="protein sequence ID" value="GKX53966.1"/>
    <property type="molecule type" value="Genomic_DNA"/>
</dbReference>
<comment type="caution">
    <text evidence="1">The sequence shown here is derived from an EMBL/GenBank/DDBJ whole genome shotgun (WGS) entry which is preliminary data.</text>
</comment>
<evidence type="ECO:0008006" key="3">
    <source>
        <dbReference type="Google" id="ProtNLM"/>
    </source>
</evidence>
<dbReference type="InterPro" id="IPR051252">
    <property type="entry name" value="IS1_transposase_InsA"/>
</dbReference>
<proteinExistence type="predicted"/>
<dbReference type="PANTHER" id="PTHR47923:SF1">
    <property type="entry name" value="INSERTION ELEMENT IS1 1 PROTEIN INSA-RELATED"/>
    <property type="match status" value="1"/>
</dbReference>
<evidence type="ECO:0000313" key="2">
    <source>
        <dbReference type="Proteomes" id="UP001058124"/>
    </source>
</evidence>
<evidence type="ECO:0000313" key="1">
    <source>
        <dbReference type="EMBL" id="GKX53966.1"/>
    </source>
</evidence>
<reference evidence="1" key="1">
    <citation type="submission" date="2022-06" db="EMBL/GenBank/DDBJ databases">
        <title>Draft genome sequences of Leminorella grimontii str. JCM5902.</title>
        <authorList>
            <person name="Wakabayashi Y."/>
            <person name="Kojima K."/>
        </authorList>
    </citation>
    <scope>NUCLEOTIDE SEQUENCE</scope>
    <source>
        <strain evidence="1">JCM 5902</strain>
    </source>
</reference>
<dbReference type="AlphaFoldDB" id="A0AAV5MVV2"/>
<protein>
    <recommendedName>
        <fullName evidence="3">Transposase and inactivated derivatives</fullName>
    </recommendedName>
</protein>
<organism evidence="1 2">
    <name type="scientific">Leminorella grimontii</name>
    <dbReference type="NCBI Taxonomy" id="82981"/>
    <lineage>
        <taxon>Bacteria</taxon>
        <taxon>Pseudomonadati</taxon>
        <taxon>Pseudomonadota</taxon>
        <taxon>Gammaproteobacteria</taxon>
        <taxon>Enterobacterales</taxon>
        <taxon>Budviciaceae</taxon>
        <taxon>Leminorella</taxon>
    </lineage>
</organism>